<evidence type="ECO:0000259" key="10">
    <source>
        <dbReference type="PROSITE" id="PS51016"/>
    </source>
</evidence>
<comment type="similarity">
    <text evidence="7">Belongs to the TRAFAC class myosin-kinesin ATPase superfamily. Myosin family.</text>
</comment>
<evidence type="ECO:0000256" key="7">
    <source>
        <dbReference type="PROSITE-ProRule" id="PRU00782"/>
    </source>
</evidence>
<feature type="region of interest" description="Disordered" evidence="8">
    <location>
        <begin position="1563"/>
        <end position="1620"/>
    </location>
</feature>
<dbReference type="InterPro" id="IPR051567">
    <property type="entry name" value="Unconventional_Myosin_ATPase"/>
</dbReference>
<feature type="binding site" evidence="7">
    <location>
        <begin position="174"/>
        <end position="181"/>
    </location>
    <ligand>
        <name>ATP</name>
        <dbReference type="ChEBI" id="CHEBI:30616"/>
    </ligand>
</feature>
<dbReference type="CDD" id="cd23767">
    <property type="entry name" value="IQCD"/>
    <property type="match status" value="1"/>
</dbReference>
<dbReference type="Gene3D" id="3.40.850.10">
    <property type="entry name" value="Kinesin motor domain"/>
    <property type="match status" value="1"/>
</dbReference>
<evidence type="ECO:0000256" key="4">
    <source>
        <dbReference type="ARBA" id="ARBA00023123"/>
    </source>
</evidence>
<dbReference type="Proteomes" id="UP000050794">
    <property type="component" value="Unassembled WGS sequence"/>
</dbReference>
<evidence type="ECO:0000256" key="3">
    <source>
        <dbReference type="ARBA" id="ARBA00022840"/>
    </source>
</evidence>
<feature type="compositionally biased region" description="Polar residues" evidence="8">
    <location>
        <begin position="1337"/>
        <end position="1346"/>
    </location>
</feature>
<dbReference type="Pfam" id="PF00612">
    <property type="entry name" value="IQ"/>
    <property type="match status" value="1"/>
</dbReference>
<feature type="domain" description="SH3" evidence="9">
    <location>
        <begin position="2123"/>
        <end position="2188"/>
    </location>
</feature>
<dbReference type="InterPro" id="IPR036028">
    <property type="entry name" value="SH3-like_dom_sf"/>
</dbReference>
<dbReference type="EMBL" id="UYWY01019652">
    <property type="protein sequence ID" value="VDM38608.1"/>
    <property type="molecule type" value="Genomic_DNA"/>
</dbReference>
<keyword evidence="7" id="KW-0009">Actin-binding</keyword>
<feature type="compositionally biased region" description="Basic and acidic residues" evidence="8">
    <location>
        <begin position="1317"/>
        <end position="1327"/>
    </location>
</feature>
<accession>A0A183UFL7</accession>
<gene>
    <name evidence="12" type="ORF">TCNE_LOCUS7287</name>
</gene>
<dbReference type="PRINTS" id="PR00193">
    <property type="entry name" value="MYOSINHEAVY"/>
</dbReference>
<dbReference type="PROSITE" id="PS51016">
    <property type="entry name" value="MYTH4"/>
    <property type="match status" value="1"/>
</dbReference>
<keyword evidence="5 7" id="KW-0505">Motor protein</keyword>
<dbReference type="PROSITE" id="PS50096">
    <property type="entry name" value="IQ"/>
    <property type="match status" value="2"/>
</dbReference>
<dbReference type="Gene3D" id="1.20.58.530">
    <property type="match status" value="1"/>
</dbReference>
<dbReference type="Gene3D" id="1.10.10.820">
    <property type="match status" value="1"/>
</dbReference>
<dbReference type="Gene3D" id="1.20.120.720">
    <property type="entry name" value="Myosin VI head, motor domain, U50 subdomain"/>
    <property type="match status" value="1"/>
</dbReference>
<feature type="region of interest" description="Disordered" evidence="8">
    <location>
        <begin position="1308"/>
        <end position="1327"/>
    </location>
</feature>
<dbReference type="PANTHER" id="PTHR22692:SF26">
    <property type="entry name" value="SH3 DOMAIN-CONTAINING PROTEIN"/>
    <property type="match status" value="1"/>
</dbReference>
<dbReference type="Gene3D" id="1.20.5.190">
    <property type="match status" value="1"/>
</dbReference>
<protein>
    <submittedName>
        <fullName evidence="14">Myosin motor domain-containing protein</fullName>
    </submittedName>
</protein>
<dbReference type="SMART" id="SM00242">
    <property type="entry name" value="MYSc"/>
    <property type="match status" value="1"/>
</dbReference>
<dbReference type="InterPro" id="IPR059004">
    <property type="entry name" value="MYO15"/>
</dbReference>
<evidence type="ECO:0000256" key="1">
    <source>
        <dbReference type="ARBA" id="ARBA00022443"/>
    </source>
</evidence>
<evidence type="ECO:0000259" key="9">
    <source>
        <dbReference type="PROSITE" id="PS50002"/>
    </source>
</evidence>
<keyword evidence="13" id="KW-1185">Reference proteome</keyword>
<feature type="compositionally biased region" description="Polar residues" evidence="8">
    <location>
        <begin position="1576"/>
        <end position="1596"/>
    </location>
</feature>
<evidence type="ECO:0000259" key="11">
    <source>
        <dbReference type="PROSITE" id="PS51456"/>
    </source>
</evidence>
<dbReference type="SUPFAM" id="SSF52540">
    <property type="entry name" value="P-loop containing nucleoside triphosphate hydrolases"/>
    <property type="match status" value="1"/>
</dbReference>
<dbReference type="InterPro" id="IPR027417">
    <property type="entry name" value="P-loop_NTPase"/>
</dbReference>
<dbReference type="Pfam" id="PF26570">
    <property type="entry name" value="MYO15"/>
    <property type="match status" value="1"/>
</dbReference>
<dbReference type="WBParaSite" id="TCNE_0000728701-mRNA-1">
    <property type="protein sequence ID" value="TCNE_0000728701-mRNA-1"/>
    <property type="gene ID" value="TCNE_0000728701"/>
</dbReference>
<dbReference type="InterPro" id="IPR036961">
    <property type="entry name" value="Kinesin_motor_dom_sf"/>
</dbReference>
<dbReference type="SMART" id="SM00139">
    <property type="entry name" value="MyTH4"/>
    <property type="match status" value="1"/>
</dbReference>
<evidence type="ECO:0000313" key="14">
    <source>
        <dbReference type="WBParaSite" id="TCNE_0000728701-mRNA-1"/>
    </source>
</evidence>
<dbReference type="PANTHER" id="PTHR22692">
    <property type="entry name" value="MYOSIN VII, XV"/>
    <property type="match status" value="1"/>
</dbReference>
<dbReference type="Gene3D" id="2.30.29.30">
    <property type="entry name" value="Pleckstrin-homology domain (PH domain)/Phosphotyrosine-binding domain (PTB)"/>
    <property type="match status" value="1"/>
</dbReference>
<keyword evidence="2 7" id="KW-0547">Nucleotide-binding</keyword>
<reference evidence="12 13" key="2">
    <citation type="submission" date="2018-11" db="EMBL/GenBank/DDBJ databases">
        <authorList>
            <consortium name="Pathogen Informatics"/>
        </authorList>
    </citation>
    <scope>NUCLEOTIDE SEQUENCE [LARGE SCALE GENOMIC DNA]</scope>
</reference>
<feature type="domain" description="MyTH4" evidence="10">
    <location>
        <begin position="882"/>
        <end position="1021"/>
    </location>
</feature>
<evidence type="ECO:0000256" key="2">
    <source>
        <dbReference type="ARBA" id="ARBA00022741"/>
    </source>
</evidence>
<reference evidence="14" key="1">
    <citation type="submission" date="2016-06" db="UniProtKB">
        <authorList>
            <consortium name="WormBaseParasite"/>
        </authorList>
    </citation>
    <scope>IDENTIFICATION</scope>
</reference>
<dbReference type="InterPro" id="IPR038185">
    <property type="entry name" value="MyTH4_dom_sf"/>
</dbReference>
<dbReference type="Gene3D" id="1.25.40.530">
    <property type="entry name" value="MyTH4 domain"/>
    <property type="match status" value="2"/>
</dbReference>
<dbReference type="GO" id="GO:0003774">
    <property type="term" value="F:cytoskeletal motor activity"/>
    <property type="evidence" value="ECO:0007669"/>
    <property type="project" value="UniProtKB-UniRule"/>
</dbReference>
<dbReference type="InterPro" id="IPR011993">
    <property type="entry name" value="PH-like_dom_sf"/>
</dbReference>
<feature type="compositionally biased region" description="Basic and acidic residues" evidence="8">
    <location>
        <begin position="1822"/>
        <end position="1839"/>
    </location>
</feature>
<proteinExistence type="inferred from homology"/>
<dbReference type="PROSITE" id="PS51456">
    <property type="entry name" value="MYOSIN_MOTOR"/>
    <property type="match status" value="1"/>
</dbReference>
<dbReference type="Pfam" id="PF21989">
    <property type="entry name" value="RA_2"/>
    <property type="match status" value="1"/>
</dbReference>
<dbReference type="Gene3D" id="2.30.30.40">
    <property type="entry name" value="SH3 Domains"/>
    <property type="match status" value="1"/>
</dbReference>
<dbReference type="Pfam" id="PF07653">
    <property type="entry name" value="SH3_2"/>
    <property type="match status" value="1"/>
</dbReference>
<dbReference type="GO" id="GO:0005524">
    <property type="term" value="F:ATP binding"/>
    <property type="evidence" value="ECO:0007669"/>
    <property type="project" value="UniProtKB-UniRule"/>
</dbReference>
<dbReference type="GO" id="GO:0016459">
    <property type="term" value="C:myosin complex"/>
    <property type="evidence" value="ECO:0007669"/>
    <property type="project" value="UniProtKB-KW"/>
</dbReference>
<evidence type="ECO:0000256" key="6">
    <source>
        <dbReference type="PROSITE-ProRule" id="PRU00192"/>
    </source>
</evidence>
<dbReference type="SMART" id="SM00326">
    <property type="entry name" value="SH3"/>
    <property type="match status" value="1"/>
</dbReference>
<dbReference type="Pfam" id="PF00784">
    <property type="entry name" value="MyTH4"/>
    <property type="match status" value="1"/>
</dbReference>
<dbReference type="SMART" id="SM00015">
    <property type="entry name" value="IQ"/>
    <property type="match status" value="2"/>
</dbReference>
<feature type="region of interest" description="Actin-binding" evidence="7">
    <location>
        <begin position="649"/>
        <end position="671"/>
    </location>
</feature>
<feature type="region of interest" description="Disordered" evidence="8">
    <location>
        <begin position="1222"/>
        <end position="1272"/>
    </location>
</feature>
<feature type="region of interest" description="Disordered" evidence="8">
    <location>
        <begin position="1332"/>
        <end position="1362"/>
    </location>
</feature>
<feature type="domain" description="Myosin motor" evidence="11">
    <location>
        <begin position="81"/>
        <end position="775"/>
    </location>
</feature>
<dbReference type="PROSITE" id="PS50002">
    <property type="entry name" value="SH3"/>
    <property type="match status" value="1"/>
</dbReference>
<feature type="region of interest" description="Disordered" evidence="8">
    <location>
        <begin position="1822"/>
        <end position="1857"/>
    </location>
</feature>
<dbReference type="InterPro" id="IPR000857">
    <property type="entry name" value="MyTH4_dom"/>
</dbReference>
<dbReference type="Gene3D" id="3.10.20.90">
    <property type="entry name" value="Phosphatidylinositol 3-kinase Catalytic Subunit, Chain A, domain 1"/>
    <property type="match status" value="1"/>
</dbReference>
<dbReference type="GO" id="GO:0003779">
    <property type="term" value="F:actin binding"/>
    <property type="evidence" value="ECO:0007669"/>
    <property type="project" value="UniProtKB-KW"/>
</dbReference>
<evidence type="ECO:0000313" key="13">
    <source>
        <dbReference type="Proteomes" id="UP000050794"/>
    </source>
</evidence>
<sequence>MREVLRQSTVELGEHEKTDVHWLPIDVECENELVWLGAGHGYSVPAVVIDTEPIMVRLVQSNHVMQLDNAVRLTARKKFNADVEDLVEIPDECESALLYSLQKRFEKKRIYTKAGEVLLALNPYEHLSIYDDSVIKLYRNQPTTSMPAHIFSMAENVLCNVKNRSRSEMIFFSGESGSGKTANLLQAARYIVKSSKRQGVTSEQITAIHTIIDAFAGAKTLKNENATRVGYLIELLYRNESIEGVALRHLLPLELSRVVYQKQGERNFNVFYQMCAGLEQSLRQKFGLKESHKYFYLNQGKCVDNESEELEKFADLREAFKEVGFTDDQQSFIFRTLATILHIGNLFFRPRKVSDSDEQMGVEIGNDSEIKWSAYLLEVDFEQWSAIFTSKTMTIGEETASAPLTINQALDVRDSLAQLIYDELFHWIMTRISCAYQCPNHSSSIALLDYYGFERYNNNMFEQFCVNLVSERFESFYVQKIFKEVKYDYEKEEIEIDYQMPSSIDNERITELLFKRPDGLLPLLDDECKFPKARLTSWLERCLPAMCLASDESYLQRCNLNHLDKSIYGKARAKDRLEFAIKHFAGQTFYSVQQFIEKNRRQISKTAIATMAESQNTSVAQIFRNHTFNGKVIAQDEIVYVAQQYNRSTKAIVEKMSKSVCHFVRCLRSNSERQAGRFCEQTVVRQLHSLAVLDTIKIRRHGYPIKQHFDIFAARIRDHLENIRERTTEKAAITIQKHIRMMIARREYLKKRKAAIVLQSGLRGWKARRIVEQKRAETRKAIDLETRQARRMNVYADAEADKGDAVKGRMQSLEASVAGVQYLDLPEQVQKRLAVVPQGKCAEIRTVHYYTPFTTKIGRPQIALISLEEFAERSFKGHLVEARREPIATPFLPKDTEEEFNEALLIFKLILRYMNDTQLSNEQLGIDMPEQRDEIYVQICNQTYRNRVKANAEKAWTLMLCACNSFPPSIHIFPMLMHYFQTVPQNLSSLLIDGLLRRIRNKETSSNRMLASTVLEQSAFKHQQPAVLRVRCPHDQEVDFEADSWMTSEELAKKFLRTKGIGEPEGWSISVDDPEWTIQGAGNHYVYDVIAQFEEPGAAMNDGPFVAFINKGNFKPSQPSTKRTNNSPKVIICYAFIDNRDTKIHLGEQIYGNDEQRPPLPQHQSLVAEGLSSSTLNRRYTNGTIDRKVRMQDGCETLPNGVAAPIYGRISNNEIYQRGALDRREPRMRSEFDQSMLRPIEQPQSPPDGQTMKRYRRQQQQFSEIERHDPRPQFAYVPQQFAMPVMPAQVQFMPFMLPTTSFVPQRAVETWPQEPQPEQRIDDLHGESRTEIYGRASSRTPIGSQNTRDEQRRPPSDYSTMSISSRIRRMQIPSKNSDVDKFLDAVFEQVLPPHELERSDERAISTSVIAASIKGGLNGPVTASEREMRIVDNDGTMQSAQSVAGQYVQPGFVNYAAQPVMMMMPVDGRMFMQQQQQTINSETIPDGRSVSQMTSVSSAIQPVPMVIPSIIPSNVMMCISPTPGALSCLSPVPIKSEQVDELPQDNDRTLSPTPMVYSPVVAPNNFRDRSSPLPESAQSPTNLDENSRLGQLNPTSIKARYVGPTHPETNEGLRSPDMPRRVTSSIKQIQQDAVRKRPQPVQLNVRGYRNENPYYSNTTNFVRYESPYGQHSESIPPPLPQRIQMDGMQQVQNGSGLSYRSPETVSYYQESPVITHQHSVHYNLQPTYSPPPRETKGLQRLSQDEYREPVIVGDTLNSERLQPGKLPLPTPVPQTYEIERDAIRKLKEKARHLPPPVDETRFVRPAPKKEVIEIQYKPLVRRKEPRNEQREVTVNEPKESPAPLRPPPRVTYQSEEPEASQIGEWVYESDVLRSDVKESRLRAQQLHGNLYARGVPAVIAPMPSDSSSSPQIANIQKNLYEKSAPPKQREKPAVQYVKQPWTLTIRKELFFPYEQLDDVQEIDLVFSQIIADCRKQIPYRIRNYERDAISQILRSNNVPPAALDHPEEIAVEVKMHIIETVRKWPLYFCRLYAVVEERENDSVNRLLGVGESGVRLISRNIENTKEPLSISDHFDYRDIAELHLEGSHHLKLVTRKGLSVLLRTEQAEQIRLIIEKYITGSGKVKTFVRATADYITNEPNLLSFKKGEVIQIISRNDSSAPASDNWLYGRIGNQYGNLPANYVQPLDAPLVSIHYSYDKKKKFQRFVPFASMLLPGIFKLRRGCCSVI</sequence>
<dbReference type="InterPro" id="IPR001609">
    <property type="entry name" value="Myosin_head_motor_dom-like"/>
</dbReference>
<name>A0A183UFL7_TOXCA</name>
<keyword evidence="1 6" id="KW-0728">SH3 domain</keyword>
<organism evidence="13 14">
    <name type="scientific">Toxocara canis</name>
    <name type="common">Canine roundworm</name>
    <dbReference type="NCBI Taxonomy" id="6265"/>
    <lineage>
        <taxon>Eukaryota</taxon>
        <taxon>Metazoa</taxon>
        <taxon>Ecdysozoa</taxon>
        <taxon>Nematoda</taxon>
        <taxon>Chromadorea</taxon>
        <taxon>Rhabditida</taxon>
        <taxon>Spirurina</taxon>
        <taxon>Ascaridomorpha</taxon>
        <taxon>Ascaridoidea</taxon>
        <taxon>Toxocaridae</taxon>
        <taxon>Toxocara</taxon>
    </lineage>
</organism>
<keyword evidence="4 7" id="KW-0518">Myosin</keyword>
<evidence type="ECO:0000256" key="8">
    <source>
        <dbReference type="SAM" id="MobiDB-lite"/>
    </source>
</evidence>
<feature type="compositionally biased region" description="Basic and acidic residues" evidence="8">
    <location>
        <begin position="1222"/>
        <end position="1232"/>
    </location>
</feature>
<dbReference type="InterPro" id="IPR001452">
    <property type="entry name" value="SH3_domain"/>
</dbReference>
<dbReference type="Pfam" id="PF00063">
    <property type="entry name" value="Myosin_head"/>
    <property type="match status" value="1"/>
</dbReference>
<dbReference type="InterPro" id="IPR000048">
    <property type="entry name" value="IQ_motif_EF-hand-BS"/>
</dbReference>
<dbReference type="SUPFAM" id="SSF50044">
    <property type="entry name" value="SH3-domain"/>
    <property type="match status" value="1"/>
</dbReference>
<evidence type="ECO:0000256" key="5">
    <source>
        <dbReference type="ARBA" id="ARBA00023175"/>
    </source>
</evidence>
<keyword evidence="3 7" id="KW-0067">ATP-binding</keyword>
<evidence type="ECO:0000313" key="12">
    <source>
        <dbReference type="EMBL" id="VDM38608.1"/>
    </source>
</evidence>